<proteinExistence type="predicted"/>
<dbReference type="PANTHER" id="PTHR14087:SF7">
    <property type="entry name" value="THYMOCYTE NUCLEAR PROTEIN 1"/>
    <property type="match status" value="1"/>
</dbReference>
<dbReference type="SUPFAM" id="SSF88697">
    <property type="entry name" value="PUA domain-like"/>
    <property type="match status" value="1"/>
</dbReference>
<dbReference type="InterPro" id="IPR002740">
    <property type="entry name" value="EVE_domain"/>
</dbReference>
<dbReference type="RefSeq" id="WP_068771573.1">
    <property type="nucleotide sequence ID" value="NZ_CP109796.1"/>
</dbReference>
<evidence type="ECO:0000259" key="1">
    <source>
        <dbReference type="Pfam" id="PF01878"/>
    </source>
</evidence>
<dbReference type="OrthoDB" id="9791347at2"/>
<name>A0A178IFN3_9BACT</name>
<dbReference type="InterPro" id="IPR052181">
    <property type="entry name" value="5hmC_binding"/>
</dbReference>
<dbReference type="Gene3D" id="3.10.590.10">
    <property type="entry name" value="ph1033 like domains"/>
    <property type="match status" value="1"/>
</dbReference>
<dbReference type="InterPro" id="IPR015947">
    <property type="entry name" value="PUA-like_sf"/>
</dbReference>
<dbReference type="STRING" id="1184151.AW736_17555"/>
<comment type="caution">
    <text evidence="2">The sequence shown here is derived from an EMBL/GenBank/DDBJ whole genome shotgun (WGS) entry which is preliminary data.</text>
</comment>
<dbReference type="AlphaFoldDB" id="A0A178IFN3"/>
<dbReference type="PANTHER" id="PTHR14087">
    <property type="entry name" value="THYMOCYTE NUCLEAR PROTEIN 1"/>
    <property type="match status" value="1"/>
</dbReference>
<organism evidence="2 3">
    <name type="scientific">Termitidicoccus mucosus</name>
    <dbReference type="NCBI Taxonomy" id="1184151"/>
    <lineage>
        <taxon>Bacteria</taxon>
        <taxon>Pseudomonadati</taxon>
        <taxon>Verrucomicrobiota</taxon>
        <taxon>Opitutia</taxon>
        <taxon>Opitutales</taxon>
        <taxon>Opitutaceae</taxon>
        <taxon>Termitidicoccus</taxon>
    </lineage>
</organism>
<dbReference type="EMBL" id="LRRQ01000119">
    <property type="protein sequence ID" value="OAM88822.1"/>
    <property type="molecule type" value="Genomic_DNA"/>
</dbReference>
<sequence>MQHWLVKQEPESYAWETFVKDGRTTWDGVRNYQARNNLNAMRAGDAVLFYASVTTKAVLGIAEVAREAFPDPSAGAGENWTAVELKAVRALARPVTLDRIKAEPALAGIALLRQSRLSVMRLGKAEFDRIVKLGR</sequence>
<dbReference type="InterPro" id="IPR047197">
    <property type="entry name" value="THYN1-like_EVE"/>
</dbReference>
<keyword evidence="3" id="KW-1185">Reference proteome</keyword>
<dbReference type="CDD" id="cd21133">
    <property type="entry name" value="EVE"/>
    <property type="match status" value="1"/>
</dbReference>
<evidence type="ECO:0000313" key="3">
    <source>
        <dbReference type="Proteomes" id="UP000078486"/>
    </source>
</evidence>
<feature type="domain" description="EVE" evidence="1">
    <location>
        <begin position="2"/>
        <end position="133"/>
    </location>
</feature>
<protein>
    <submittedName>
        <fullName evidence="2">Ubiquinol-cytochrome C reductase</fullName>
    </submittedName>
</protein>
<gene>
    <name evidence="2" type="ORF">AW736_17555</name>
</gene>
<dbReference type="Proteomes" id="UP000078486">
    <property type="component" value="Unassembled WGS sequence"/>
</dbReference>
<accession>A0A178IFN3</accession>
<evidence type="ECO:0000313" key="2">
    <source>
        <dbReference type="EMBL" id="OAM88822.1"/>
    </source>
</evidence>
<dbReference type="Pfam" id="PF01878">
    <property type="entry name" value="EVE"/>
    <property type="match status" value="1"/>
</dbReference>
<reference evidence="2 3" key="1">
    <citation type="submission" date="2016-01" db="EMBL/GenBank/DDBJ databases">
        <title>High potential of lignocellulose degradation of a new Verrucomicrobia species.</title>
        <authorList>
            <person name="Wang Y."/>
            <person name="Shi Y."/>
            <person name="Qiu Z."/>
            <person name="Liu S."/>
            <person name="Yang H."/>
        </authorList>
    </citation>
    <scope>NUCLEOTIDE SEQUENCE [LARGE SCALE GENOMIC DNA]</scope>
    <source>
        <strain evidence="2 3">TSB47</strain>
    </source>
</reference>